<evidence type="ECO:0000313" key="4">
    <source>
        <dbReference type="Proteomes" id="UP001153148"/>
    </source>
</evidence>
<evidence type="ECO:0000256" key="1">
    <source>
        <dbReference type="ARBA" id="ARBA00044953"/>
    </source>
</evidence>
<feature type="non-terminal residue" evidence="3">
    <location>
        <position position="120"/>
    </location>
</feature>
<keyword evidence="4" id="KW-1185">Reference proteome</keyword>
<gene>
    <name evidence="3" type="ORF">TPAB3V08_LOCUS10917</name>
</gene>
<sequence length="120" mass="13773">MKITSSEAMSNIKEFFPTINNDLTKVTWALNVHNDEGFHYALEVKWMMIESDVELQSEGFGHRYISLPKIKKYKFEKNGMTLKHFLQKVADAKSLGVKLNFDKINVFGKSIKVLQAMSGK</sequence>
<dbReference type="Pfam" id="PF10223">
    <property type="entry name" value="Menorin_N"/>
    <property type="match status" value="1"/>
</dbReference>
<name>A0ABN7PEV1_TIMPD</name>
<dbReference type="PANTHER" id="PTHR21184:SF6">
    <property type="entry name" value="CONSERVED PLASMA MEMBRANE PROTEIN"/>
    <property type="match status" value="1"/>
</dbReference>
<comment type="similarity">
    <text evidence="1">Belongs to the menorin family.</text>
</comment>
<evidence type="ECO:0000313" key="3">
    <source>
        <dbReference type="EMBL" id="CAG2063970.1"/>
    </source>
</evidence>
<feature type="domain" description="Menorin-like" evidence="2">
    <location>
        <begin position="22"/>
        <end position="117"/>
    </location>
</feature>
<comment type="caution">
    <text evidence="3">The sequence shown here is derived from an EMBL/GenBank/DDBJ whole genome shotgun (WGS) entry which is preliminary data.</text>
</comment>
<dbReference type="Proteomes" id="UP001153148">
    <property type="component" value="Unassembled WGS sequence"/>
</dbReference>
<proteinExistence type="inferred from homology"/>
<organism evidence="3 4">
    <name type="scientific">Timema podura</name>
    <name type="common">Walking stick</name>
    <dbReference type="NCBI Taxonomy" id="61482"/>
    <lineage>
        <taxon>Eukaryota</taxon>
        <taxon>Metazoa</taxon>
        <taxon>Ecdysozoa</taxon>
        <taxon>Arthropoda</taxon>
        <taxon>Hexapoda</taxon>
        <taxon>Insecta</taxon>
        <taxon>Pterygota</taxon>
        <taxon>Neoptera</taxon>
        <taxon>Polyneoptera</taxon>
        <taxon>Phasmatodea</taxon>
        <taxon>Timematodea</taxon>
        <taxon>Timematoidea</taxon>
        <taxon>Timematidae</taxon>
        <taxon>Timema</taxon>
    </lineage>
</organism>
<evidence type="ECO:0000259" key="2">
    <source>
        <dbReference type="Pfam" id="PF10223"/>
    </source>
</evidence>
<dbReference type="PANTHER" id="PTHR21184">
    <property type="entry name" value="MENORIN (DENDRITIC BRANCHING PROTEIN)"/>
    <property type="match status" value="1"/>
</dbReference>
<accession>A0ABN7PEV1</accession>
<dbReference type="InterPro" id="IPR019356">
    <property type="entry name" value="Menorin_dom"/>
</dbReference>
<dbReference type="EMBL" id="CAJPIN010030465">
    <property type="protein sequence ID" value="CAG2063970.1"/>
    <property type="molecule type" value="Genomic_DNA"/>
</dbReference>
<protein>
    <recommendedName>
        <fullName evidence="2">Menorin-like domain-containing protein</fullName>
    </recommendedName>
</protein>
<reference evidence="3" key="1">
    <citation type="submission" date="2021-03" db="EMBL/GenBank/DDBJ databases">
        <authorList>
            <person name="Tran Van P."/>
        </authorList>
    </citation>
    <scope>NUCLEOTIDE SEQUENCE</scope>
</reference>